<sequence length="590" mass="63771">MPFVPFDEEMTDLFQESWLSEDPDANSGSIPTVLDPEQAPIGLYVPAEQEPAAAAAAADVPSTAASFVDPSMLGLDGTDGDFLAGFQPLDNGMTDPMDVDNMPDHQDEFPTPLGGLNGSLVSGNFINLDDASHLDIFLNLDNAVAAPETSTPNPLVYYSPPKVQHVQPNSWQLGPRSAWDAYQPSNFPVSSAGHEVEQFHIKFDYRPLPPSRSLREPKAAKMYVEKYTPLEPKWAYPIVLVHGDFHTGKIWATKPDGKQGWAAFFINKGFTVYVVDLPACGRSIEFDQSIVQWSKYASCTAKLTRDNAEATCTAASKFQRWPDAHKHTQWPGNGLRDDGIFETYMASTVPLYFRRHERQAIGKAALTKLVQRTGPAILLGEGSGATLSYLAADALPDTVKAVLAVEPAGPPGGTNRALKDNALVFTNQVRYFAQHRPYGLADIPLTFEPAVPEPAYDEHGVTQPPLELFATAAATSNGVCLLQRGGPELRQADTTGRVLPPEARPGVVRKLAALGRVCQLVVTAEASHHATCDGATVAFMRQAGVGVDHIRLEEAGVCGNGHLMYLEKNSDAVAQVIFEWVASNVPGASL</sequence>
<dbReference type="AlphaFoldDB" id="A0A9P8M6Z2"/>
<dbReference type="Pfam" id="PF12697">
    <property type="entry name" value="Abhydrolase_6"/>
    <property type="match status" value="1"/>
</dbReference>
<dbReference type="Proteomes" id="UP000764110">
    <property type="component" value="Unassembled WGS sequence"/>
</dbReference>
<dbReference type="InterPro" id="IPR050228">
    <property type="entry name" value="Carboxylesterase_BioH"/>
</dbReference>
<dbReference type="Gene3D" id="3.40.50.1820">
    <property type="entry name" value="alpha/beta hydrolase"/>
    <property type="match status" value="1"/>
</dbReference>
<dbReference type="SUPFAM" id="SSF53474">
    <property type="entry name" value="alpha/beta-Hydrolases"/>
    <property type="match status" value="1"/>
</dbReference>
<protein>
    <recommendedName>
        <fullName evidence="1">AB hydrolase-1 domain-containing protein</fullName>
    </recommendedName>
</protein>
<evidence type="ECO:0000313" key="2">
    <source>
        <dbReference type="EMBL" id="KAH0593964.1"/>
    </source>
</evidence>
<organism evidence="2 3">
    <name type="scientific">Metarhizium humberi</name>
    <dbReference type="NCBI Taxonomy" id="2596975"/>
    <lineage>
        <taxon>Eukaryota</taxon>
        <taxon>Fungi</taxon>
        <taxon>Dikarya</taxon>
        <taxon>Ascomycota</taxon>
        <taxon>Pezizomycotina</taxon>
        <taxon>Sordariomycetes</taxon>
        <taxon>Hypocreomycetidae</taxon>
        <taxon>Hypocreales</taxon>
        <taxon>Clavicipitaceae</taxon>
        <taxon>Metarhizium</taxon>
    </lineage>
</organism>
<dbReference type="CDD" id="cd12809">
    <property type="entry name" value="Esterase_713_like-2"/>
    <property type="match status" value="1"/>
</dbReference>
<dbReference type="PANTHER" id="PTHR43194">
    <property type="entry name" value="HYDROLASE ALPHA/BETA FOLD FAMILY"/>
    <property type="match status" value="1"/>
</dbReference>
<name>A0A9P8M6Z2_9HYPO</name>
<dbReference type="InterPro" id="IPR029058">
    <property type="entry name" value="AB_hydrolase_fold"/>
</dbReference>
<dbReference type="EMBL" id="JACEFI010000018">
    <property type="protein sequence ID" value="KAH0593964.1"/>
    <property type="molecule type" value="Genomic_DNA"/>
</dbReference>
<gene>
    <name evidence="2" type="ORF">MHUMG1_08287</name>
</gene>
<dbReference type="PANTHER" id="PTHR43194:SF4">
    <property type="entry name" value="AB HYDROLASE-1 DOMAIN-CONTAINING PROTEIN"/>
    <property type="match status" value="1"/>
</dbReference>
<evidence type="ECO:0000259" key="1">
    <source>
        <dbReference type="Pfam" id="PF12697"/>
    </source>
</evidence>
<dbReference type="InterPro" id="IPR000073">
    <property type="entry name" value="AB_hydrolase_1"/>
</dbReference>
<comment type="caution">
    <text evidence="2">The sequence shown here is derived from an EMBL/GenBank/DDBJ whole genome shotgun (WGS) entry which is preliminary data.</text>
</comment>
<evidence type="ECO:0000313" key="3">
    <source>
        <dbReference type="Proteomes" id="UP000764110"/>
    </source>
</evidence>
<keyword evidence="3" id="KW-1185">Reference proteome</keyword>
<proteinExistence type="predicted"/>
<accession>A0A9P8M6Z2</accession>
<feature type="domain" description="AB hydrolase-1" evidence="1">
    <location>
        <begin position="238"/>
        <end position="575"/>
    </location>
</feature>
<reference evidence="2 3" key="1">
    <citation type="submission" date="2020-07" db="EMBL/GenBank/DDBJ databases">
        <title>Metarhizium humberi genome.</title>
        <authorList>
            <person name="Lysoe E."/>
        </authorList>
    </citation>
    <scope>NUCLEOTIDE SEQUENCE [LARGE SCALE GENOMIC DNA]</scope>
    <source>
        <strain evidence="2 3">ESALQ1638</strain>
    </source>
</reference>